<comment type="caution">
    <text evidence="1">The sequence shown here is derived from an EMBL/GenBank/DDBJ whole genome shotgun (WGS) entry which is preliminary data.</text>
</comment>
<proteinExistence type="predicted"/>
<organism evidence="1 2">
    <name type="scientific">Catharanthus roseus</name>
    <name type="common">Madagascar periwinkle</name>
    <name type="synonym">Vinca rosea</name>
    <dbReference type="NCBI Taxonomy" id="4058"/>
    <lineage>
        <taxon>Eukaryota</taxon>
        <taxon>Viridiplantae</taxon>
        <taxon>Streptophyta</taxon>
        <taxon>Embryophyta</taxon>
        <taxon>Tracheophyta</taxon>
        <taxon>Spermatophyta</taxon>
        <taxon>Magnoliopsida</taxon>
        <taxon>eudicotyledons</taxon>
        <taxon>Gunneridae</taxon>
        <taxon>Pentapetalae</taxon>
        <taxon>asterids</taxon>
        <taxon>lamiids</taxon>
        <taxon>Gentianales</taxon>
        <taxon>Apocynaceae</taxon>
        <taxon>Rauvolfioideae</taxon>
        <taxon>Vinceae</taxon>
        <taxon>Catharanthinae</taxon>
        <taxon>Catharanthus</taxon>
    </lineage>
</organism>
<keyword evidence="2" id="KW-1185">Reference proteome</keyword>
<sequence length="255" mass="29669">MNKVIEDNLVDIQCMIINGHMVTFLLMLDPMSLIPMISMRAIDLELKIVIMVYQVIEDTLADIQYMIINGDMVTFLLMPDLMNLIPMIAMRAIDLELEIVIMVYQGYGNFSPHARPYELNSYDCYERNRLGARDCYKGISCKGVPRNDFINRENYVNMDERFHKEKLITRDIVKVITIEEGEWNPINQDLSLMKQSLRNKFGVGNYERQRQGQAKGKFMESSMGEMSTKAKELSQAQDVIDRKSFTMRRRTLVPL</sequence>
<gene>
    <name evidence="1" type="ORF">M9H77_02241</name>
</gene>
<protein>
    <submittedName>
        <fullName evidence="1">Uncharacterized protein</fullName>
    </submittedName>
</protein>
<evidence type="ECO:0000313" key="2">
    <source>
        <dbReference type="Proteomes" id="UP001060085"/>
    </source>
</evidence>
<dbReference type="EMBL" id="CM044701">
    <property type="protein sequence ID" value="KAI5681014.1"/>
    <property type="molecule type" value="Genomic_DNA"/>
</dbReference>
<dbReference type="Proteomes" id="UP001060085">
    <property type="component" value="Linkage Group LG01"/>
</dbReference>
<reference evidence="2" key="1">
    <citation type="journal article" date="2023" name="Nat. Plants">
        <title>Single-cell RNA sequencing provides a high-resolution roadmap for understanding the multicellular compartmentation of specialized metabolism.</title>
        <authorList>
            <person name="Sun S."/>
            <person name="Shen X."/>
            <person name="Li Y."/>
            <person name="Li Y."/>
            <person name="Wang S."/>
            <person name="Li R."/>
            <person name="Zhang H."/>
            <person name="Shen G."/>
            <person name="Guo B."/>
            <person name="Wei J."/>
            <person name="Xu J."/>
            <person name="St-Pierre B."/>
            <person name="Chen S."/>
            <person name="Sun C."/>
        </authorList>
    </citation>
    <scope>NUCLEOTIDE SEQUENCE [LARGE SCALE GENOMIC DNA]</scope>
</reference>
<name>A0ACC0C884_CATRO</name>
<accession>A0ACC0C884</accession>
<evidence type="ECO:0000313" key="1">
    <source>
        <dbReference type="EMBL" id="KAI5681014.1"/>
    </source>
</evidence>